<evidence type="ECO:0000256" key="2">
    <source>
        <dbReference type="SAM" id="Phobius"/>
    </source>
</evidence>
<evidence type="ECO:0000256" key="1">
    <source>
        <dbReference type="SAM" id="MobiDB-lite"/>
    </source>
</evidence>
<keyword evidence="2" id="KW-0472">Membrane</keyword>
<keyword evidence="4" id="KW-1185">Reference proteome</keyword>
<feature type="transmembrane region" description="Helical" evidence="2">
    <location>
        <begin position="296"/>
        <end position="316"/>
    </location>
</feature>
<dbReference type="Proteomes" id="UP000609530">
    <property type="component" value="Unassembled WGS sequence"/>
</dbReference>
<feature type="compositionally biased region" description="Basic and acidic residues" evidence="1">
    <location>
        <begin position="14"/>
        <end position="42"/>
    </location>
</feature>
<name>A0ABS6QAS3_9PSED</name>
<dbReference type="InterPro" id="IPR018721">
    <property type="entry name" value="DUF2252"/>
</dbReference>
<dbReference type="EMBL" id="JABWRZ020000001">
    <property type="protein sequence ID" value="MBV4491286.1"/>
    <property type="molecule type" value="Genomic_DNA"/>
</dbReference>
<feature type="region of interest" description="Disordered" evidence="1">
    <location>
        <begin position="1"/>
        <end position="59"/>
    </location>
</feature>
<keyword evidence="2" id="KW-0812">Transmembrane</keyword>
<gene>
    <name evidence="3" type="ORF">HU760_011840</name>
</gene>
<dbReference type="Pfam" id="PF10009">
    <property type="entry name" value="DUF2252"/>
    <property type="match status" value="1"/>
</dbReference>
<organism evidence="3 4">
    <name type="scientific">Pseudomonas oryzicola</name>
    <dbReference type="NCBI Taxonomy" id="485876"/>
    <lineage>
        <taxon>Bacteria</taxon>
        <taxon>Pseudomonadati</taxon>
        <taxon>Pseudomonadota</taxon>
        <taxon>Gammaproteobacteria</taxon>
        <taxon>Pseudomonadales</taxon>
        <taxon>Pseudomonadaceae</taxon>
        <taxon>Pseudomonas</taxon>
    </lineage>
</organism>
<evidence type="ECO:0000313" key="4">
    <source>
        <dbReference type="Proteomes" id="UP000609530"/>
    </source>
</evidence>
<sequence>MSEPRKRSSKRKPKTIEDLREDRNFQSRKQRLEAGKRLRDSVPRAAHATWKPSSKQRDPVALLEQSNRHRHPELVPVRYGRMLRSPFTFLRGSAGLMARDLASLPNTGIRVQACGDCHLLNFGLFATPERNLIFDINDFDETLPAPWEWDIKRLAVSFAVAALDNRLERKQARQLAMACVSAYRKRMRELSLMSPLDVWYDRLDAQTLIDMAPNAAYRKAREALMAKARTRIGDYLYPQISDEVGGRRRLVDQPPILFHVHEADFAKRVKLALKDYRNSLQPERRVLYDRYRLEDFAVKAVGIGSVGTFCFVGLFFSAENNPLLLQFKEACPSVLAPYAGASEFANQGQRVVTGQRLSQSASDIFLGWTEGSKGRQFFVRQLRDMKMSLPVEGASFEQMAMYAEVCGMTLARAHAKSGDAALISGYLGKSDAFDSAIGSFALAYAGQNAKDYRALVDAERKGRIKALREVDD</sequence>
<reference evidence="3 4" key="1">
    <citation type="journal article" date="2020" name="Microorganisms">
        <title>Reliable Identification of Environmental Pseudomonas Isolates Using the rpoD Gene.</title>
        <authorList>
            <consortium name="The Broad Institute Genome Sequencing Platform"/>
            <person name="Girard L."/>
            <person name="Lood C."/>
            <person name="Rokni-Zadeh H."/>
            <person name="van Noort V."/>
            <person name="Lavigne R."/>
            <person name="De Mot R."/>
        </authorList>
    </citation>
    <scope>NUCLEOTIDE SEQUENCE [LARGE SCALE GENOMIC DNA]</scope>
    <source>
        <strain evidence="3 4">RD9SR1</strain>
    </source>
</reference>
<protein>
    <submittedName>
        <fullName evidence="3">DUF2252 domain-containing protein</fullName>
    </submittedName>
</protein>
<dbReference type="PANTHER" id="PTHR39441:SF1">
    <property type="entry name" value="DUF2252 DOMAIN-CONTAINING PROTEIN"/>
    <property type="match status" value="1"/>
</dbReference>
<proteinExistence type="predicted"/>
<comment type="caution">
    <text evidence="3">The sequence shown here is derived from an EMBL/GenBank/DDBJ whole genome shotgun (WGS) entry which is preliminary data.</text>
</comment>
<accession>A0ABS6QAS3</accession>
<dbReference type="PANTHER" id="PTHR39441">
    <property type="entry name" value="DUF2252 DOMAIN-CONTAINING PROTEIN"/>
    <property type="match status" value="1"/>
</dbReference>
<keyword evidence="2" id="KW-1133">Transmembrane helix</keyword>
<evidence type="ECO:0000313" key="3">
    <source>
        <dbReference type="EMBL" id="MBV4491286.1"/>
    </source>
</evidence>